<evidence type="ECO:0000313" key="2">
    <source>
        <dbReference type="Proteomes" id="UP000823749"/>
    </source>
</evidence>
<proteinExistence type="predicted"/>
<organism evidence="1 2">
    <name type="scientific">Rhododendron griersonianum</name>
    <dbReference type="NCBI Taxonomy" id="479676"/>
    <lineage>
        <taxon>Eukaryota</taxon>
        <taxon>Viridiplantae</taxon>
        <taxon>Streptophyta</taxon>
        <taxon>Embryophyta</taxon>
        <taxon>Tracheophyta</taxon>
        <taxon>Spermatophyta</taxon>
        <taxon>Magnoliopsida</taxon>
        <taxon>eudicotyledons</taxon>
        <taxon>Gunneridae</taxon>
        <taxon>Pentapetalae</taxon>
        <taxon>asterids</taxon>
        <taxon>Ericales</taxon>
        <taxon>Ericaceae</taxon>
        <taxon>Ericoideae</taxon>
        <taxon>Rhodoreae</taxon>
        <taxon>Rhododendron</taxon>
    </lineage>
</organism>
<keyword evidence="2" id="KW-1185">Reference proteome</keyword>
<sequence length="104" mass="11667">MHIHTKQISLSVPNHIYEQWHRLERTTEEELLGPTATLAGLNISRRPAAGCVCAEGSVEQDQEARHFARYNEPLATAKRRASVHIRARGPYGHGLQPLVSFRSS</sequence>
<dbReference type="Proteomes" id="UP000823749">
    <property type="component" value="Chromosome 6"/>
</dbReference>
<accession>A0AAV6K0U4</accession>
<comment type="caution">
    <text evidence="1">The sequence shown here is derived from an EMBL/GenBank/DDBJ whole genome shotgun (WGS) entry which is preliminary data.</text>
</comment>
<protein>
    <submittedName>
        <fullName evidence="1">Uncharacterized protein</fullName>
    </submittedName>
</protein>
<name>A0AAV6K0U4_9ERIC</name>
<evidence type="ECO:0000313" key="1">
    <source>
        <dbReference type="EMBL" id="KAG5546038.1"/>
    </source>
</evidence>
<gene>
    <name evidence="1" type="ORF">RHGRI_018269</name>
</gene>
<dbReference type="EMBL" id="JACTNZ010000006">
    <property type="protein sequence ID" value="KAG5546038.1"/>
    <property type="molecule type" value="Genomic_DNA"/>
</dbReference>
<dbReference type="AlphaFoldDB" id="A0AAV6K0U4"/>
<reference evidence="1 2" key="1">
    <citation type="submission" date="2020-08" db="EMBL/GenBank/DDBJ databases">
        <title>Plant Genome Project.</title>
        <authorList>
            <person name="Zhang R.-G."/>
        </authorList>
    </citation>
    <scope>NUCLEOTIDE SEQUENCE [LARGE SCALE GENOMIC DNA]</scope>
    <source>
        <strain evidence="1">WSP0</strain>
        <tissue evidence="1">Leaf</tissue>
    </source>
</reference>